<proteinExistence type="predicted"/>
<evidence type="ECO:0000256" key="4">
    <source>
        <dbReference type="SAM" id="MobiDB-lite"/>
    </source>
</evidence>
<keyword evidence="1 5" id="KW-0489">Methyltransferase</keyword>
<keyword evidence="6" id="KW-1185">Reference proteome</keyword>
<sequence>MTAYRPLLRYHGGKWKLAPWIISHMAAHKTYVEPFGGGGSVLIRKPRAYAEVYNDLDGDVVNLFQVARDHGQKLQELLRLTPFARGEFEVSYNTTEDPLERARRMIVRSFQGFGSSAASGERTGFRSSSSRSGTSPAMDWRNYPAALEAIIDRLQGVVIENRDAVKVMAHHDRPSTLHYVDPPYVHSTRSTKVRHNDTGKSYRHELSDEQHRDLSGALHKLEGMVIVSGYPGPLYDELFQDWHRIERAAHADGARQRVECLWLNLRAYQGLAQFDIFKEANVCAR</sequence>
<protein>
    <submittedName>
        <fullName evidence="5">DNA adenine methylase</fullName>
    </submittedName>
</protein>
<comment type="caution">
    <text evidence="5">The sequence shown here is derived from an EMBL/GenBank/DDBJ whole genome shotgun (WGS) entry which is preliminary data.</text>
</comment>
<dbReference type="PIRSF" id="PIRSF000398">
    <property type="entry name" value="M_m6A_EcoRV"/>
    <property type="match status" value="1"/>
</dbReference>
<dbReference type="Proteomes" id="UP001148189">
    <property type="component" value="Unassembled WGS sequence"/>
</dbReference>
<dbReference type="RefSeq" id="WP_273866348.1">
    <property type="nucleotide sequence ID" value="NZ_JAMDHD010000015.1"/>
</dbReference>
<dbReference type="PRINTS" id="PR00505">
    <property type="entry name" value="D12N6MTFRASE"/>
</dbReference>
<dbReference type="EMBL" id="JAMDHD010000015">
    <property type="protein sequence ID" value="MDD0985302.1"/>
    <property type="molecule type" value="Genomic_DNA"/>
</dbReference>
<reference evidence="5" key="1">
    <citation type="submission" date="2022-05" db="EMBL/GenBank/DDBJ databases">
        <title>Novel Pseudomonas spp. Isolated from a Rainbow Trout Aquaculture Facility.</title>
        <authorList>
            <person name="Testerman T."/>
            <person name="Graf J."/>
        </authorList>
    </citation>
    <scope>NUCLEOTIDE SEQUENCE</scope>
    <source>
        <strain evidence="5">ID1050</strain>
    </source>
</reference>
<dbReference type="SUPFAM" id="SSF53335">
    <property type="entry name" value="S-adenosyl-L-methionine-dependent methyltransferases"/>
    <property type="match status" value="1"/>
</dbReference>
<accession>A0ABT5NBW2</accession>
<organism evidence="5 6">
    <name type="scientific">Pseudomonas shahriarae</name>
    <dbReference type="NCBI Taxonomy" id="2745512"/>
    <lineage>
        <taxon>Bacteria</taxon>
        <taxon>Pseudomonadati</taxon>
        <taxon>Pseudomonadota</taxon>
        <taxon>Gammaproteobacteria</taxon>
        <taxon>Pseudomonadales</taxon>
        <taxon>Pseudomonadaceae</taxon>
        <taxon>Pseudomonas</taxon>
    </lineage>
</organism>
<dbReference type="Gene3D" id="3.40.50.150">
    <property type="entry name" value="Vaccinia Virus protein VP39"/>
    <property type="match status" value="2"/>
</dbReference>
<dbReference type="InterPro" id="IPR029063">
    <property type="entry name" value="SAM-dependent_MTases_sf"/>
</dbReference>
<evidence type="ECO:0000313" key="6">
    <source>
        <dbReference type="Proteomes" id="UP001148189"/>
    </source>
</evidence>
<name>A0ABT5NBW2_9PSED</name>
<keyword evidence="2" id="KW-0808">Transferase</keyword>
<dbReference type="GO" id="GO:0032259">
    <property type="term" value="P:methylation"/>
    <property type="evidence" value="ECO:0007669"/>
    <property type="project" value="UniProtKB-KW"/>
</dbReference>
<dbReference type="GO" id="GO:0008168">
    <property type="term" value="F:methyltransferase activity"/>
    <property type="evidence" value="ECO:0007669"/>
    <property type="project" value="UniProtKB-KW"/>
</dbReference>
<evidence type="ECO:0000313" key="5">
    <source>
        <dbReference type="EMBL" id="MDD0985302.1"/>
    </source>
</evidence>
<dbReference type="Pfam" id="PF02086">
    <property type="entry name" value="MethyltransfD12"/>
    <property type="match status" value="1"/>
</dbReference>
<evidence type="ECO:0000256" key="1">
    <source>
        <dbReference type="ARBA" id="ARBA00022603"/>
    </source>
</evidence>
<dbReference type="PANTHER" id="PTHR30481">
    <property type="entry name" value="DNA ADENINE METHYLASE"/>
    <property type="match status" value="1"/>
</dbReference>
<keyword evidence="3" id="KW-0949">S-adenosyl-L-methionine</keyword>
<evidence type="ECO:0000256" key="3">
    <source>
        <dbReference type="ARBA" id="ARBA00022691"/>
    </source>
</evidence>
<dbReference type="PANTHER" id="PTHR30481:SF4">
    <property type="entry name" value="SITE-SPECIFIC DNA-METHYLTRANSFERASE (ADENINE-SPECIFIC)"/>
    <property type="match status" value="1"/>
</dbReference>
<gene>
    <name evidence="5" type="ORF">M5G21_10045</name>
</gene>
<feature type="region of interest" description="Disordered" evidence="4">
    <location>
        <begin position="115"/>
        <end position="136"/>
    </location>
</feature>
<feature type="compositionally biased region" description="Low complexity" evidence="4">
    <location>
        <begin position="115"/>
        <end position="135"/>
    </location>
</feature>
<dbReference type="InterPro" id="IPR012327">
    <property type="entry name" value="MeTrfase_D12"/>
</dbReference>
<evidence type="ECO:0000256" key="2">
    <source>
        <dbReference type="ARBA" id="ARBA00022679"/>
    </source>
</evidence>
<dbReference type="InterPro" id="IPR012263">
    <property type="entry name" value="M_m6A_EcoRV"/>
</dbReference>